<dbReference type="RefSeq" id="WP_227153021.1">
    <property type="nucleotide sequence ID" value="NZ_JAJCGD010000020.1"/>
</dbReference>
<gene>
    <name evidence="1" type="ORF">LIY65_07955</name>
</gene>
<evidence type="ECO:0000313" key="1">
    <source>
        <dbReference type="EMBL" id="MCB6828626.1"/>
    </source>
</evidence>
<reference evidence="1" key="1">
    <citation type="submission" date="2021-10" db="EMBL/GenBank/DDBJ databases">
        <title>Collection of gut derived symbiotic bacterial strains cultured from healthy donors.</title>
        <authorList>
            <person name="Lin H."/>
            <person name="Littmann E."/>
            <person name="Claire K."/>
            <person name="Pamer E."/>
        </authorList>
    </citation>
    <scope>NUCLEOTIDE SEQUENCE</scope>
    <source>
        <strain evidence="1">MSK.7.16</strain>
    </source>
</reference>
<protein>
    <submittedName>
        <fullName evidence="1">Uncharacterized protein</fullName>
    </submittedName>
</protein>
<dbReference type="Proteomes" id="UP001198190">
    <property type="component" value="Unassembled WGS sequence"/>
</dbReference>
<evidence type="ECO:0000313" key="2">
    <source>
        <dbReference type="Proteomes" id="UP001198190"/>
    </source>
</evidence>
<comment type="caution">
    <text evidence="1">The sequence shown here is derived from an EMBL/GenBank/DDBJ whole genome shotgun (WGS) entry which is preliminary data.</text>
</comment>
<dbReference type="AlphaFoldDB" id="A0AAW4U6B0"/>
<proteinExistence type="predicted"/>
<dbReference type="EMBL" id="JAJCGD010000020">
    <property type="protein sequence ID" value="MCB6828626.1"/>
    <property type="molecule type" value="Genomic_DNA"/>
</dbReference>
<sequence length="215" mass="25196">MFLSEEEEKAQYIFDIILKDPEKSLMANSIFSGLRIAKETFNREPNIILPRSAYFFTAYNLTYCINKVLSNLIDKNQFSTLSFVETSSGRPDIEYKTNSGINIQIKKEKSKEKLPISSKHRLKRSANNQILLDFGDNIDEEIYMLVTFDHKAFNLRYMQIGIPKDDYSGWIRKWNLMAFVKQDQVEEIVKTNGPIIREEFIEKINKEYKLALRQG</sequence>
<organism evidence="1 2">
    <name type="scientific">Megamonas funiformis</name>
    <dbReference type="NCBI Taxonomy" id="437897"/>
    <lineage>
        <taxon>Bacteria</taxon>
        <taxon>Bacillati</taxon>
        <taxon>Bacillota</taxon>
        <taxon>Negativicutes</taxon>
        <taxon>Selenomonadales</taxon>
        <taxon>Selenomonadaceae</taxon>
        <taxon>Megamonas</taxon>
    </lineage>
</organism>
<accession>A0AAW4U6B0</accession>
<name>A0AAW4U6B0_9FIRM</name>